<accession>E6YK97</accession>
<reference evidence="1" key="1">
    <citation type="journal article" date="2011" name="PLoS Genet.">
        <title>Parallel evolution of a type IV secretion system in radiating lineages of the host-restricted bacterial pathogen Bartonella.</title>
        <authorList>
            <person name="Engel P."/>
            <person name="Salzburger W."/>
            <person name="Liesch M."/>
            <person name="Chang C.C."/>
            <person name="Maruyama S."/>
            <person name="Lanz C."/>
            <person name="Calteau A."/>
            <person name="Lajus A."/>
            <person name="Medigue C."/>
            <person name="Schuster S.C."/>
            <person name="Dehio C."/>
        </authorList>
    </citation>
    <scope>NUCLEOTIDE SEQUENCE</scope>
    <source>
        <strain evidence="1">ATCC BAA-1498</strain>
    </source>
</reference>
<evidence type="ECO:0000313" key="1">
    <source>
        <dbReference type="EMBL" id="CBI77285.1"/>
    </source>
</evidence>
<dbReference type="AlphaFoldDB" id="E6YK97"/>
<name>E6YK97_9HYPH</name>
<gene>
    <name evidence="1" type="ORF">BARRO_10218</name>
</gene>
<proteinExistence type="predicted"/>
<dbReference type="EMBL" id="FN645455">
    <property type="protein sequence ID" value="CBI77285.1"/>
    <property type="molecule type" value="Genomic_DNA"/>
</dbReference>
<organism evidence="1">
    <name type="scientific">Bartonella rochalimae ATCC BAA-1498</name>
    <dbReference type="NCBI Taxonomy" id="685782"/>
    <lineage>
        <taxon>Bacteria</taxon>
        <taxon>Pseudomonadati</taxon>
        <taxon>Pseudomonadota</taxon>
        <taxon>Alphaproteobacteria</taxon>
        <taxon>Hyphomicrobiales</taxon>
        <taxon>Bartonellaceae</taxon>
        <taxon>Bartonella</taxon>
    </lineage>
</organism>
<sequence length="43" mass="4772">MLLGKVVVGSDDGLTLSLRKIIQICIILLLCNDYGLCYCCCEY</sequence>
<protein>
    <submittedName>
        <fullName evidence="1">Uncharacterized protein</fullName>
    </submittedName>
</protein>